<feature type="non-terminal residue" evidence="1">
    <location>
        <position position="1"/>
    </location>
</feature>
<evidence type="ECO:0000313" key="2">
    <source>
        <dbReference type="Proteomes" id="UP000789920"/>
    </source>
</evidence>
<feature type="non-terminal residue" evidence="1">
    <location>
        <position position="79"/>
    </location>
</feature>
<gene>
    <name evidence="1" type="ORF">RPERSI_LOCUS35334</name>
</gene>
<sequence length="79" mass="8678">GLERTSWESQFNTIPEPLTSEERKLHLATFSDVALSSDAFFPFSDNIHRARQSGVNYVAAPSGSIQDQAVIQAADEHGM</sequence>
<reference evidence="1" key="1">
    <citation type="submission" date="2021-06" db="EMBL/GenBank/DDBJ databases">
        <authorList>
            <person name="Kallberg Y."/>
            <person name="Tangrot J."/>
            <person name="Rosling A."/>
        </authorList>
    </citation>
    <scope>NUCLEOTIDE SEQUENCE</scope>
    <source>
        <strain evidence="1">MA461A</strain>
    </source>
</reference>
<accession>A0ACA9SW48</accession>
<name>A0ACA9SW48_9GLOM</name>
<proteinExistence type="predicted"/>
<organism evidence="1 2">
    <name type="scientific">Racocetra persica</name>
    <dbReference type="NCBI Taxonomy" id="160502"/>
    <lineage>
        <taxon>Eukaryota</taxon>
        <taxon>Fungi</taxon>
        <taxon>Fungi incertae sedis</taxon>
        <taxon>Mucoromycota</taxon>
        <taxon>Glomeromycotina</taxon>
        <taxon>Glomeromycetes</taxon>
        <taxon>Diversisporales</taxon>
        <taxon>Gigasporaceae</taxon>
        <taxon>Racocetra</taxon>
    </lineage>
</organism>
<evidence type="ECO:0000313" key="1">
    <source>
        <dbReference type="EMBL" id="CAG8848869.1"/>
    </source>
</evidence>
<protein>
    <submittedName>
        <fullName evidence="1">20584_t:CDS:1</fullName>
    </submittedName>
</protein>
<comment type="caution">
    <text evidence="1">The sequence shown here is derived from an EMBL/GenBank/DDBJ whole genome shotgun (WGS) entry which is preliminary data.</text>
</comment>
<keyword evidence="2" id="KW-1185">Reference proteome</keyword>
<dbReference type="EMBL" id="CAJVQC010162730">
    <property type="protein sequence ID" value="CAG8848869.1"/>
    <property type="molecule type" value="Genomic_DNA"/>
</dbReference>
<dbReference type="Proteomes" id="UP000789920">
    <property type="component" value="Unassembled WGS sequence"/>
</dbReference>